<gene>
    <name evidence="4" type="ORF">CP980_01895</name>
</gene>
<protein>
    <submittedName>
        <fullName evidence="4">SH3 domain-containing protein</fullName>
    </submittedName>
</protein>
<feature type="compositionally biased region" description="Low complexity" evidence="1">
    <location>
        <begin position="43"/>
        <end position="62"/>
    </location>
</feature>
<dbReference type="AlphaFoldDB" id="A0A5J6IYE8"/>
<dbReference type="EMBL" id="CP023692">
    <property type="protein sequence ID" value="QEV43987.1"/>
    <property type="molecule type" value="Genomic_DNA"/>
</dbReference>
<dbReference type="Proteomes" id="UP000325563">
    <property type="component" value="Chromosome"/>
</dbReference>
<evidence type="ECO:0000313" key="4">
    <source>
        <dbReference type="EMBL" id="QEV43987.1"/>
    </source>
</evidence>
<dbReference type="KEGG" id="svn:CP980_01895"/>
<feature type="region of interest" description="Disordered" evidence="1">
    <location>
        <begin position="40"/>
        <end position="62"/>
    </location>
</feature>
<evidence type="ECO:0000256" key="1">
    <source>
        <dbReference type="SAM" id="MobiDB-lite"/>
    </source>
</evidence>
<dbReference type="InterPro" id="IPR003646">
    <property type="entry name" value="SH3-like_bac-type"/>
</dbReference>
<feature type="chain" id="PRO_5023803299" evidence="2">
    <location>
        <begin position="40"/>
        <end position="137"/>
    </location>
</feature>
<evidence type="ECO:0000313" key="5">
    <source>
        <dbReference type="Proteomes" id="UP000325563"/>
    </source>
</evidence>
<name>A0A5J6IYE8_STRVI</name>
<evidence type="ECO:0000256" key="2">
    <source>
        <dbReference type="SAM" id="SignalP"/>
    </source>
</evidence>
<dbReference type="Gene3D" id="2.30.30.40">
    <property type="entry name" value="SH3 Domains"/>
    <property type="match status" value="1"/>
</dbReference>
<organism evidence="4 5">
    <name type="scientific">Streptomyces vinaceus</name>
    <dbReference type="NCBI Taxonomy" id="1960"/>
    <lineage>
        <taxon>Bacteria</taxon>
        <taxon>Bacillati</taxon>
        <taxon>Actinomycetota</taxon>
        <taxon>Actinomycetes</taxon>
        <taxon>Kitasatosporales</taxon>
        <taxon>Streptomycetaceae</taxon>
        <taxon>Streptomyces</taxon>
    </lineage>
</organism>
<keyword evidence="5" id="KW-1185">Reference proteome</keyword>
<reference evidence="4 5" key="1">
    <citation type="submission" date="2017-09" db="EMBL/GenBank/DDBJ databases">
        <authorList>
            <person name="Lee N."/>
            <person name="Cho B.-K."/>
        </authorList>
    </citation>
    <scope>NUCLEOTIDE SEQUENCE [LARGE SCALE GENOMIC DNA]</scope>
    <source>
        <strain evidence="4 5">ATCC 27476</strain>
    </source>
</reference>
<proteinExistence type="predicted"/>
<keyword evidence="2" id="KW-0732">Signal</keyword>
<feature type="signal peptide" evidence="2">
    <location>
        <begin position="1"/>
        <end position="39"/>
    </location>
</feature>
<dbReference type="Pfam" id="PF08239">
    <property type="entry name" value="SH3_3"/>
    <property type="match status" value="1"/>
</dbReference>
<feature type="domain" description="SH3b" evidence="3">
    <location>
        <begin position="74"/>
        <end position="128"/>
    </location>
</feature>
<accession>A0A5J6IYE8</accession>
<evidence type="ECO:0000259" key="3">
    <source>
        <dbReference type="Pfam" id="PF08239"/>
    </source>
</evidence>
<sequence length="137" mass="14520">MGHGREKHMGQRNKQARTVWATAAMGVALLLQGAPAAMAQPVPGEASAAAPEEASAEAAGSSYVQGVVVSRVTLHVRARATTSAQVLGSLEPSEKVKLSCQAKGSSVEGNNIWYRLHGEPGWVSARFVHNYTPVRWC</sequence>